<evidence type="ECO:0000256" key="3">
    <source>
        <dbReference type="ARBA" id="ARBA00022448"/>
    </source>
</evidence>
<name>A0ABW5KNG7_9SPHI</name>
<dbReference type="SUPFAM" id="SSF53850">
    <property type="entry name" value="Periplasmic binding protein-like II"/>
    <property type="match status" value="1"/>
</dbReference>
<dbReference type="Gene3D" id="3.40.190.10">
    <property type="entry name" value="Periplasmic binding protein-like II"/>
    <property type="match status" value="2"/>
</dbReference>
<accession>A0ABW5KNG7</accession>
<dbReference type="InterPro" id="IPR001357">
    <property type="entry name" value="BRCT_dom"/>
</dbReference>
<evidence type="ECO:0000313" key="7">
    <source>
        <dbReference type="Proteomes" id="UP001597545"/>
    </source>
</evidence>
<dbReference type="PANTHER" id="PTHR43649:SF34">
    <property type="entry name" value="ABC TRANSPORTER PERIPLASMIC-BINDING PROTEIN YCJN-RELATED"/>
    <property type="match status" value="1"/>
</dbReference>
<evidence type="ECO:0000256" key="2">
    <source>
        <dbReference type="ARBA" id="ARBA00008520"/>
    </source>
</evidence>
<dbReference type="InterPro" id="IPR006059">
    <property type="entry name" value="SBP"/>
</dbReference>
<dbReference type="RefSeq" id="WP_380906236.1">
    <property type="nucleotide sequence ID" value="NZ_JBHUEG010000018.1"/>
</dbReference>
<reference evidence="7" key="1">
    <citation type="journal article" date="2019" name="Int. J. Syst. Evol. Microbiol.">
        <title>The Global Catalogue of Microorganisms (GCM) 10K type strain sequencing project: providing services to taxonomists for standard genome sequencing and annotation.</title>
        <authorList>
            <consortium name="The Broad Institute Genomics Platform"/>
            <consortium name="The Broad Institute Genome Sequencing Center for Infectious Disease"/>
            <person name="Wu L."/>
            <person name="Ma J."/>
        </authorList>
    </citation>
    <scope>NUCLEOTIDE SEQUENCE [LARGE SCALE GENOMIC DNA]</scope>
    <source>
        <strain evidence="7">KCTC 42662</strain>
    </source>
</reference>
<gene>
    <name evidence="6" type="ORF">ACFSR5_19700</name>
</gene>
<proteinExistence type="inferred from homology"/>
<comment type="similarity">
    <text evidence="2">Belongs to the bacterial solute-binding protein 1 family.</text>
</comment>
<comment type="caution">
    <text evidence="6">The sequence shown here is derived from an EMBL/GenBank/DDBJ whole genome shotgun (WGS) entry which is preliminary data.</text>
</comment>
<evidence type="ECO:0000256" key="4">
    <source>
        <dbReference type="ARBA" id="ARBA00022729"/>
    </source>
</evidence>
<dbReference type="Proteomes" id="UP001597545">
    <property type="component" value="Unassembled WGS sequence"/>
</dbReference>
<comment type="subcellular location">
    <subcellularLocation>
        <location evidence="1">Periplasm</location>
    </subcellularLocation>
</comment>
<dbReference type="PANTHER" id="PTHR43649">
    <property type="entry name" value="ARABINOSE-BINDING PROTEIN-RELATED"/>
    <property type="match status" value="1"/>
</dbReference>
<evidence type="ECO:0000259" key="5">
    <source>
        <dbReference type="PROSITE" id="PS50172"/>
    </source>
</evidence>
<dbReference type="EMBL" id="JBHULR010000021">
    <property type="protein sequence ID" value="MFD2549879.1"/>
    <property type="molecule type" value="Genomic_DNA"/>
</dbReference>
<keyword evidence="3" id="KW-0813">Transport</keyword>
<evidence type="ECO:0000313" key="6">
    <source>
        <dbReference type="EMBL" id="MFD2549879.1"/>
    </source>
</evidence>
<evidence type="ECO:0000256" key="1">
    <source>
        <dbReference type="ARBA" id="ARBA00004418"/>
    </source>
</evidence>
<protein>
    <submittedName>
        <fullName evidence="6">Extracellular solute-binding protein</fullName>
    </submittedName>
</protein>
<keyword evidence="4" id="KW-0732">Signal</keyword>
<dbReference type="Pfam" id="PF01547">
    <property type="entry name" value="SBP_bac_1"/>
    <property type="match status" value="1"/>
</dbReference>
<dbReference type="InterPro" id="IPR050490">
    <property type="entry name" value="Bact_solute-bd_prot1"/>
</dbReference>
<feature type="domain" description="BRCT" evidence="5">
    <location>
        <begin position="65"/>
        <end position="87"/>
    </location>
</feature>
<dbReference type="PROSITE" id="PS50172">
    <property type="entry name" value="BRCT"/>
    <property type="match status" value="1"/>
</dbReference>
<organism evidence="6 7">
    <name type="scientific">Sphingobacterium suaedae</name>
    <dbReference type="NCBI Taxonomy" id="1686402"/>
    <lineage>
        <taxon>Bacteria</taxon>
        <taxon>Pseudomonadati</taxon>
        <taxon>Bacteroidota</taxon>
        <taxon>Sphingobacteriia</taxon>
        <taxon>Sphingobacteriales</taxon>
        <taxon>Sphingobacteriaceae</taxon>
        <taxon>Sphingobacterium</taxon>
    </lineage>
</organism>
<keyword evidence="7" id="KW-1185">Reference proteome</keyword>
<sequence>MAKLRFAVRKFDPFERALADTWSRYQTLYPSDTEIEFVPMDLEELYTALFQKKGLQNGTWDIAHVNTDWITEAYETGSLQPLDQYLINKPPQGGTNAWAPSLMELQRFDGKLYGLPFHDGPECLVVRKDLFEAATEKEQFLKQYGRELRAPQTWSEFLEVASFFHRPAQGLYGTVFGGYPDGHNAVFDFCMQLWARGGELTTGTGHVSLVSPAAIEALDFYRKLFREPCGLHPRSLDYESVQAGRAFARGEVAMMVNWFGFASWAHIDNASAVKGQVDIAPIPTCEGFTAPSLNVYWLYTIAEGSTQKDSAYDFLRFAVQAEQDKQLTLTGGVGCRRTTWTDVDINNRIPFYSKLEQLHETARTLPRLRNWAAVAHGIDHMVNQAIHTDTDSKVLLQAAQQQINKLT</sequence>